<dbReference type="AlphaFoldDB" id="W9YNV3"/>
<evidence type="ECO:0000256" key="1">
    <source>
        <dbReference type="ARBA" id="ARBA00006247"/>
    </source>
</evidence>
<dbReference type="Pfam" id="PF00171">
    <property type="entry name" value="Aldedh"/>
    <property type="match status" value="1"/>
</dbReference>
<evidence type="ECO:0000256" key="7">
    <source>
        <dbReference type="RuleBase" id="RU003345"/>
    </source>
</evidence>
<dbReference type="InterPro" id="IPR016162">
    <property type="entry name" value="Ald_DH_N"/>
</dbReference>
<evidence type="ECO:0000313" key="10">
    <source>
        <dbReference type="Proteomes" id="UP000019478"/>
    </source>
</evidence>
<dbReference type="EMBL" id="AMGY01000004">
    <property type="protein sequence ID" value="EXJ83939.1"/>
    <property type="molecule type" value="Genomic_DNA"/>
</dbReference>
<dbReference type="SUPFAM" id="SSF53187">
    <property type="entry name" value="Zn-dependent exopeptidases"/>
    <property type="match status" value="1"/>
</dbReference>
<feature type="domain" description="Aldehyde dehydrogenase" evidence="8">
    <location>
        <begin position="457"/>
        <end position="903"/>
    </location>
</feature>
<dbReference type="PANTHER" id="PTHR11699">
    <property type="entry name" value="ALDEHYDE DEHYDROGENASE-RELATED"/>
    <property type="match status" value="1"/>
</dbReference>
<evidence type="ECO:0000256" key="3">
    <source>
        <dbReference type="ARBA" id="ARBA00023002"/>
    </source>
</evidence>
<feature type="active site" evidence="6">
    <location>
        <position position="681"/>
    </location>
</feature>
<dbReference type="FunFam" id="3.30.70.360:FF:000004">
    <property type="entry name" value="Peptidase M20 domain-containing protein 2"/>
    <property type="match status" value="1"/>
</dbReference>
<evidence type="ECO:0000256" key="6">
    <source>
        <dbReference type="PROSITE-ProRule" id="PRU10007"/>
    </source>
</evidence>
<dbReference type="SUPFAM" id="SSF53720">
    <property type="entry name" value="ALDH-like"/>
    <property type="match status" value="1"/>
</dbReference>
<dbReference type="PROSITE" id="PS00687">
    <property type="entry name" value="ALDEHYDE_DEHYDR_GLU"/>
    <property type="match status" value="1"/>
</dbReference>
<dbReference type="InterPro" id="IPR016163">
    <property type="entry name" value="Ald_DH_C"/>
</dbReference>
<name>W9YNV3_9EURO</name>
<comment type="similarity">
    <text evidence="2 7">Belongs to the aldehyde dehydrogenase family.</text>
</comment>
<comment type="similarity">
    <text evidence="1">Belongs to the peptidase M20A family.</text>
</comment>
<sequence>MASRLETVKSEIDSTIASILPDLQLINSKIHGNPESAFKEQFACETLHSFLKSLGTENLSVATGAYGLKTCLEARYRSPARGGRCVNFNAEYDALPEIGHACGHNLIALASLVAFTALQAAVHKSGIAGDIQLLGTPAEEDGGGKIMLLEAGAFQGCDVSLMAHPTAMSDHPAGYKGTAGQTSTALLDLTCTFWGKNAHAGLNPWDGINALDAVVCAYNNISVLRQQLHPVDRIHGAILEAPKVANVIPSRAKVGYTVRSSTRRGAYRLGEKVEACLNAAGLATGCKTEIYRQPLYADLRLNKTLCSKFVSNMGLWGEDVCETQEGFTGGSTDQGNISYEIPTLHAYFGIVASPGVQIHSAEFANAAGTAEAFAAAVSVGKALALVGWEILNDDENPSTLICRRKCLIPFTRQVIHEFTAMLPLKEINISTGRLARAHQLDFSTFFNVIDGGLRGSTRTNHSVNPATKEALAEVPIATKEDVDEAVNAAKTAFHSWAKTALAERKAALEAFASALEWYTQDFAKLMTEESGKPFRFSVEEADSGPYWIRGITKLDLLDEVLDEPERRAIIRYSPLGVVVAIIPWNYPIQLAVVKLAPALLTGNTIILKPSPFAPYCTLKLVELAQQFFPPGVVQGLHGDDDLGPLLTAHPKVDKITFTGSTATGRRIMETASRTLKRVTLELGGNDPAVVCKDVDVSDVAQKITEFAFANSGQVCVAVKRVYIHESIYSEFRAAMVESTKRLRVGDGFEDGVDLGPIQNEAQYNRVCGLLEDSQKRGQKVALEGSTTVSQGFFISPTIIDNPESDARIVLEEPFGPLLPIMSWSTEEEVIHLANSTQMGLGASVWTNDLEEGERIGRQLQAGSVWLNTHMDAAPHIPFGGIKQSGLGVEGGIEGLKTFCNIQTLIVPK</sequence>
<evidence type="ECO:0000259" key="8">
    <source>
        <dbReference type="Pfam" id="PF00171"/>
    </source>
</evidence>
<dbReference type="Gene3D" id="3.40.630.10">
    <property type="entry name" value="Zn peptidases"/>
    <property type="match status" value="1"/>
</dbReference>
<dbReference type="FunFam" id="3.40.605.10:FF:000007">
    <property type="entry name" value="NAD/NADP-dependent betaine aldehyde dehydrogenase"/>
    <property type="match status" value="1"/>
</dbReference>
<reference evidence="9 10" key="1">
    <citation type="submission" date="2013-03" db="EMBL/GenBank/DDBJ databases">
        <title>The Genome Sequence of Capronia epimyces CBS 606.96.</title>
        <authorList>
            <consortium name="The Broad Institute Genomics Platform"/>
            <person name="Cuomo C."/>
            <person name="de Hoog S."/>
            <person name="Gorbushina A."/>
            <person name="Walker B."/>
            <person name="Young S.K."/>
            <person name="Zeng Q."/>
            <person name="Gargeya S."/>
            <person name="Fitzgerald M."/>
            <person name="Haas B."/>
            <person name="Abouelleil A."/>
            <person name="Allen A.W."/>
            <person name="Alvarado L."/>
            <person name="Arachchi H.M."/>
            <person name="Berlin A.M."/>
            <person name="Chapman S.B."/>
            <person name="Gainer-Dewar J."/>
            <person name="Goldberg J."/>
            <person name="Griggs A."/>
            <person name="Gujja S."/>
            <person name="Hansen M."/>
            <person name="Howarth C."/>
            <person name="Imamovic A."/>
            <person name="Ireland A."/>
            <person name="Larimer J."/>
            <person name="McCowan C."/>
            <person name="Murphy C."/>
            <person name="Pearson M."/>
            <person name="Poon T.W."/>
            <person name="Priest M."/>
            <person name="Roberts A."/>
            <person name="Saif S."/>
            <person name="Shea T."/>
            <person name="Sisk P."/>
            <person name="Sykes S."/>
            <person name="Wortman J."/>
            <person name="Nusbaum C."/>
            <person name="Birren B."/>
        </authorList>
    </citation>
    <scope>NUCLEOTIDE SEQUENCE [LARGE SCALE GENOMIC DNA]</scope>
    <source>
        <strain evidence="9 10">CBS 606.96</strain>
    </source>
</reference>
<accession>W9YNV3</accession>
<dbReference type="FunFam" id="3.40.309.10:FF:000009">
    <property type="entry name" value="Aldehyde dehydrogenase A"/>
    <property type="match status" value="1"/>
</dbReference>
<dbReference type="HOGENOM" id="CLU_319816_0_0_1"/>
<dbReference type="OrthoDB" id="6119954at2759"/>
<dbReference type="Proteomes" id="UP000019478">
    <property type="component" value="Unassembled WGS sequence"/>
</dbReference>
<dbReference type="NCBIfam" id="TIGR01891">
    <property type="entry name" value="amidohydrolases"/>
    <property type="match status" value="1"/>
</dbReference>
<dbReference type="InterPro" id="IPR029510">
    <property type="entry name" value="Ald_DH_CS_GLU"/>
</dbReference>
<comment type="caution">
    <text evidence="9">The sequence shown here is derived from an EMBL/GenBank/DDBJ whole genome shotgun (WGS) entry which is preliminary data.</text>
</comment>
<dbReference type="InterPro" id="IPR016160">
    <property type="entry name" value="Ald_DH_CS_CYS"/>
</dbReference>
<evidence type="ECO:0000256" key="2">
    <source>
        <dbReference type="ARBA" id="ARBA00009986"/>
    </source>
</evidence>
<dbReference type="InterPro" id="IPR017439">
    <property type="entry name" value="Amidohydrolase"/>
</dbReference>
<dbReference type="GO" id="GO:0004029">
    <property type="term" value="F:aldehyde dehydrogenase (NAD+) activity"/>
    <property type="evidence" value="ECO:0007669"/>
    <property type="project" value="UniProtKB-EC"/>
</dbReference>
<dbReference type="InterPro" id="IPR002933">
    <property type="entry name" value="Peptidase_M20"/>
</dbReference>
<dbReference type="RefSeq" id="XP_007732924.1">
    <property type="nucleotide sequence ID" value="XM_007734734.1"/>
</dbReference>
<dbReference type="CDD" id="cd05672">
    <property type="entry name" value="M20_ACY1L2-like"/>
    <property type="match status" value="1"/>
</dbReference>
<comment type="catalytic activity">
    <reaction evidence="5">
        <text>an aldehyde + NAD(+) + H2O = a carboxylate + NADH + 2 H(+)</text>
        <dbReference type="Rhea" id="RHEA:16185"/>
        <dbReference type="ChEBI" id="CHEBI:15377"/>
        <dbReference type="ChEBI" id="CHEBI:15378"/>
        <dbReference type="ChEBI" id="CHEBI:17478"/>
        <dbReference type="ChEBI" id="CHEBI:29067"/>
        <dbReference type="ChEBI" id="CHEBI:57540"/>
        <dbReference type="ChEBI" id="CHEBI:57945"/>
        <dbReference type="EC" id="1.2.1.3"/>
    </reaction>
</comment>
<dbReference type="Gene3D" id="3.40.605.10">
    <property type="entry name" value="Aldehyde Dehydrogenase, Chain A, domain 1"/>
    <property type="match status" value="1"/>
</dbReference>
<dbReference type="PROSITE" id="PS00070">
    <property type="entry name" value="ALDEHYDE_DEHYDR_CYS"/>
    <property type="match status" value="1"/>
</dbReference>
<dbReference type="InterPro" id="IPR015590">
    <property type="entry name" value="Aldehyde_DH_dom"/>
</dbReference>
<evidence type="ECO:0000256" key="4">
    <source>
        <dbReference type="ARBA" id="ARBA00024226"/>
    </source>
</evidence>
<dbReference type="GO" id="GO:0016787">
    <property type="term" value="F:hydrolase activity"/>
    <property type="evidence" value="ECO:0007669"/>
    <property type="project" value="InterPro"/>
</dbReference>
<dbReference type="InterPro" id="IPR016161">
    <property type="entry name" value="Ald_DH/histidinol_DH"/>
</dbReference>
<dbReference type="SUPFAM" id="SSF55031">
    <property type="entry name" value="Bacterial exopeptidase dimerisation domain"/>
    <property type="match status" value="1"/>
</dbReference>
<dbReference type="Gene3D" id="3.40.309.10">
    <property type="entry name" value="Aldehyde Dehydrogenase, Chain A, domain 2"/>
    <property type="match status" value="1"/>
</dbReference>
<organism evidence="9 10">
    <name type="scientific">Capronia epimyces CBS 606.96</name>
    <dbReference type="NCBI Taxonomy" id="1182542"/>
    <lineage>
        <taxon>Eukaryota</taxon>
        <taxon>Fungi</taxon>
        <taxon>Dikarya</taxon>
        <taxon>Ascomycota</taxon>
        <taxon>Pezizomycotina</taxon>
        <taxon>Eurotiomycetes</taxon>
        <taxon>Chaetothyriomycetidae</taxon>
        <taxon>Chaetothyriales</taxon>
        <taxon>Herpotrichiellaceae</taxon>
        <taxon>Capronia</taxon>
    </lineage>
</organism>
<dbReference type="InterPro" id="IPR044086">
    <property type="entry name" value="LUC3-like"/>
</dbReference>
<evidence type="ECO:0000256" key="5">
    <source>
        <dbReference type="ARBA" id="ARBA00049194"/>
    </source>
</evidence>
<dbReference type="CDD" id="cd07106">
    <property type="entry name" value="ALDH_AldA-AAD23400"/>
    <property type="match status" value="1"/>
</dbReference>
<evidence type="ECO:0000313" key="9">
    <source>
        <dbReference type="EMBL" id="EXJ83939.1"/>
    </source>
</evidence>
<dbReference type="eggNOG" id="KOG2450">
    <property type="taxonomic scope" value="Eukaryota"/>
</dbReference>
<dbReference type="GeneID" id="19168724"/>
<dbReference type="Gene3D" id="3.30.70.360">
    <property type="match status" value="1"/>
</dbReference>
<dbReference type="STRING" id="1182542.W9YNV3"/>
<dbReference type="EC" id="1.2.1.3" evidence="4"/>
<dbReference type="InterPro" id="IPR036264">
    <property type="entry name" value="Bact_exopeptidase_dim_dom"/>
</dbReference>
<protein>
    <recommendedName>
        <fullName evidence="4">aldehyde dehydrogenase (NAD(+))</fullName>
        <ecNumber evidence="4">1.2.1.3</ecNumber>
    </recommendedName>
</protein>
<dbReference type="Pfam" id="PF01546">
    <property type="entry name" value="Peptidase_M20"/>
    <property type="match status" value="1"/>
</dbReference>
<gene>
    <name evidence="9" type="ORF">A1O3_04606</name>
</gene>
<keyword evidence="10" id="KW-1185">Reference proteome</keyword>
<keyword evidence="3 7" id="KW-0560">Oxidoreductase</keyword>
<proteinExistence type="inferred from homology"/>